<dbReference type="EMBL" id="CP029788">
    <property type="protein sequence ID" value="AWT41022.1"/>
    <property type="molecule type" value="Genomic_DNA"/>
</dbReference>
<keyword evidence="2" id="KW-1185">Reference proteome</keyword>
<proteinExistence type="predicted"/>
<accession>A0A2U9NUR2</accession>
<gene>
    <name evidence="1" type="ORF">DMT42_00845</name>
</gene>
<dbReference type="RefSeq" id="WP_110625958.1">
    <property type="nucleotide sequence ID" value="NZ_CP029788.1"/>
</dbReference>
<organism evidence="1 2">
    <name type="scientific">Streptomyces actuosus</name>
    <dbReference type="NCBI Taxonomy" id="1885"/>
    <lineage>
        <taxon>Bacteria</taxon>
        <taxon>Bacillati</taxon>
        <taxon>Actinomycetota</taxon>
        <taxon>Actinomycetes</taxon>
        <taxon>Kitasatosporales</taxon>
        <taxon>Streptomycetaceae</taxon>
        <taxon>Streptomyces</taxon>
    </lineage>
</organism>
<protein>
    <submittedName>
        <fullName evidence="1">Uncharacterized protein</fullName>
    </submittedName>
</protein>
<evidence type="ECO:0000313" key="2">
    <source>
        <dbReference type="Proteomes" id="UP000247634"/>
    </source>
</evidence>
<dbReference type="KEGG" id="sact:DMT42_00845"/>
<dbReference type="Proteomes" id="UP000247634">
    <property type="component" value="Chromosome"/>
</dbReference>
<dbReference type="OrthoDB" id="4292184at2"/>
<sequence>MTTLVAGHRVRLGADLVLSGSVTLAEGAPAEKEAVAGSLALAAGLEGTVDRVYEDQAEPPMVREYVRLKSLLDDYGHQMPPESRKRLEDEVSSLEPEWAAFQQRRLRVTVRVRLDNGFVLDDIPGDVFVPASG</sequence>
<evidence type="ECO:0000313" key="1">
    <source>
        <dbReference type="EMBL" id="AWT41022.1"/>
    </source>
</evidence>
<dbReference type="AlphaFoldDB" id="A0A2U9NUR2"/>
<name>A0A2U9NUR2_STRAS</name>
<reference evidence="1 2" key="1">
    <citation type="submission" date="2018-06" db="EMBL/GenBank/DDBJ databases">
        <title>The complete genome sequence of a nosiheptide producer Streptomyces actuosus ATCC 25421: deducing the ability of producing a new class III lantibiotics.</title>
        <authorList>
            <person name="Liu W."/>
            <person name="Sun F."/>
            <person name="Hu Y."/>
        </authorList>
    </citation>
    <scope>NUCLEOTIDE SEQUENCE [LARGE SCALE GENOMIC DNA]</scope>
    <source>
        <strain evidence="1 2">ATCC 25421</strain>
    </source>
</reference>